<dbReference type="SFLD" id="SFLDS00052">
    <property type="entry name" value="Ferric_Reductase_Domain"/>
    <property type="match status" value="1"/>
</dbReference>
<dbReference type="InterPro" id="IPR017927">
    <property type="entry name" value="FAD-bd_FR_type"/>
</dbReference>
<dbReference type="InterPro" id="IPR051410">
    <property type="entry name" value="Ferric/Cupric_Reductase"/>
</dbReference>
<dbReference type="GO" id="GO:0006879">
    <property type="term" value="P:intracellular iron ion homeostasis"/>
    <property type="evidence" value="ECO:0007669"/>
    <property type="project" value="TreeGrafter"/>
</dbReference>
<evidence type="ECO:0000256" key="10">
    <source>
        <dbReference type="SAM" id="Phobius"/>
    </source>
</evidence>
<dbReference type="AlphaFoldDB" id="A0AAN6LRH7"/>
<protein>
    <recommendedName>
        <fullName evidence="11">FAD-binding FR-type domain-containing protein</fullName>
    </recommendedName>
</protein>
<keyword evidence="7" id="KW-0560">Oxidoreductase</keyword>
<dbReference type="GO" id="GO:0000293">
    <property type="term" value="F:ferric-chelate reductase activity"/>
    <property type="evidence" value="ECO:0007669"/>
    <property type="project" value="UniProtKB-ARBA"/>
</dbReference>
<gene>
    <name evidence="12" type="ORF">GRF29_216g1074093</name>
</gene>
<keyword evidence="13" id="KW-1185">Reference proteome</keyword>
<name>A0AAN6LRH7_9PLEO</name>
<dbReference type="Pfam" id="PF01794">
    <property type="entry name" value="Ferric_reduct"/>
    <property type="match status" value="1"/>
</dbReference>
<comment type="similarity">
    <text evidence="2">Belongs to the ferric reductase (FRE) family.</text>
</comment>
<evidence type="ECO:0000256" key="3">
    <source>
        <dbReference type="ARBA" id="ARBA00022448"/>
    </source>
</evidence>
<dbReference type="Pfam" id="PF08030">
    <property type="entry name" value="NAD_binding_6"/>
    <property type="match status" value="1"/>
</dbReference>
<dbReference type="GO" id="GO:0006826">
    <property type="term" value="P:iron ion transport"/>
    <property type="evidence" value="ECO:0007669"/>
    <property type="project" value="TreeGrafter"/>
</dbReference>
<evidence type="ECO:0000256" key="4">
    <source>
        <dbReference type="ARBA" id="ARBA00022692"/>
    </source>
</evidence>
<proteinExistence type="inferred from homology"/>
<dbReference type="GO" id="GO:0015677">
    <property type="term" value="P:copper ion import"/>
    <property type="evidence" value="ECO:0007669"/>
    <property type="project" value="TreeGrafter"/>
</dbReference>
<reference evidence="12 13" key="1">
    <citation type="submission" date="2021-02" db="EMBL/GenBank/DDBJ databases">
        <title>Genome assembly of Pseudopithomyces chartarum.</title>
        <authorList>
            <person name="Jauregui R."/>
            <person name="Singh J."/>
            <person name="Voisey C."/>
        </authorList>
    </citation>
    <scope>NUCLEOTIDE SEQUENCE [LARGE SCALE GENOMIC DNA]</scope>
    <source>
        <strain evidence="12 13">AGR01</strain>
    </source>
</reference>
<organism evidence="12 13">
    <name type="scientific">Pseudopithomyces chartarum</name>
    <dbReference type="NCBI Taxonomy" id="1892770"/>
    <lineage>
        <taxon>Eukaryota</taxon>
        <taxon>Fungi</taxon>
        <taxon>Dikarya</taxon>
        <taxon>Ascomycota</taxon>
        <taxon>Pezizomycotina</taxon>
        <taxon>Dothideomycetes</taxon>
        <taxon>Pleosporomycetidae</taxon>
        <taxon>Pleosporales</taxon>
        <taxon>Massarineae</taxon>
        <taxon>Didymosphaeriaceae</taxon>
        <taxon>Pseudopithomyces</taxon>
    </lineage>
</organism>
<dbReference type="PANTHER" id="PTHR32361:SF3">
    <property type="entry name" value="REDUCTASE, PUTATIVE (AFU_ORTHOLOGUE AFUA_6G13750)-RELATED"/>
    <property type="match status" value="1"/>
</dbReference>
<evidence type="ECO:0000256" key="7">
    <source>
        <dbReference type="ARBA" id="ARBA00023002"/>
    </source>
</evidence>
<evidence type="ECO:0000256" key="2">
    <source>
        <dbReference type="ARBA" id="ARBA00006278"/>
    </source>
</evidence>
<evidence type="ECO:0000256" key="5">
    <source>
        <dbReference type="ARBA" id="ARBA00022982"/>
    </source>
</evidence>
<feature type="transmembrane region" description="Helical" evidence="10">
    <location>
        <begin position="97"/>
        <end position="116"/>
    </location>
</feature>
<dbReference type="InterPro" id="IPR013121">
    <property type="entry name" value="Fe_red_NAD-bd_6"/>
</dbReference>
<evidence type="ECO:0000256" key="6">
    <source>
        <dbReference type="ARBA" id="ARBA00022989"/>
    </source>
</evidence>
<dbReference type="CDD" id="cd06186">
    <property type="entry name" value="NOX_Duox_like_FAD_NADP"/>
    <property type="match status" value="1"/>
</dbReference>
<evidence type="ECO:0000313" key="13">
    <source>
        <dbReference type="Proteomes" id="UP001280581"/>
    </source>
</evidence>
<dbReference type="Gene3D" id="3.40.50.80">
    <property type="entry name" value="Nucleotide-binding domain of ferredoxin-NADP reductase (FNR) module"/>
    <property type="match status" value="1"/>
</dbReference>
<comment type="subcellular location">
    <subcellularLocation>
        <location evidence="1">Membrane</location>
        <topology evidence="1">Multi-pass membrane protein</topology>
    </subcellularLocation>
</comment>
<keyword evidence="4 10" id="KW-0812">Transmembrane</keyword>
<dbReference type="InterPro" id="IPR013112">
    <property type="entry name" value="FAD-bd_8"/>
</dbReference>
<feature type="transmembrane region" description="Helical" evidence="10">
    <location>
        <begin position="136"/>
        <end position="158"/>
    </location>
</feature>
<dbReference type="PANTHER" id="PTHR32361">
    <property type="entry name" value="FERRIC/CUPRIC REDUCTASE TRANSMEMBRANE COMPONENT"/>
    <property type="match status" value="1"/>
</dbReference>
<evidence type="ECO:0000256" key="1">
    <source>
        <dbReference type="ARBA" id="ARBA00004141"/>
    </source>
</evidence>
<evidence type="ECO:0000256" key="9">
    <source>
        <dbReference type="ARBA" id="ARBA00023136"/>
    </source>
</evidence>
<keyword evidence="6 10" id="KW-1133">Transmembrane helix</keyword>
<dbReference type="GO" id="GO:0005886">
    <property type="term" value="C:plasma membrane"/>
    <property type="evidence" value="ECO:0007669"/>
    <property type="project" value="TreeGrafter"/>
</dbReference>
<dbReference type="SFLD" id="SFLDG01168">
    <property type="entry name" value="Ferric_reductase_subgroup_(FRE"/>
    <property type="match status" value="1"/>
</dbReference>
<evidence type="ECO:0000313" key="12">
    <source>
        <dbReference type="EMBL" id="KAK3197723.1"/>
    </source>
</evidence>
<dbReference type="SUPFAM" id="SSF52343">
    <property type="entry name" value="Ferredoxin reductase-like, C-terminal NADP-linked domain"/>
    <property type="match status" value="1"/>
</dbReference>
<accession>A0AAN6LRH7</accession>
<comment type="caution">
    <text evidence="12">The sequence shown here is derived from an EMBL/GenBank/DDBJ whole genome shotgun (WGS) entry which is preliminary data.</text>
</comment>
<sequence length="538" mass="60229">MVYNSSAALGARHIQDGKGLYTLKYWGFIGITYKTWITPIQGSNLHNIRSGVGGFADRVGAFAFALTPLTITLCTRDSILSLVTGIPYQSFNFLHRWTGRIILVQSFVHAIIWTIVEGRLYQPQPTTYIAWIKQEYMIWGIVAQSFITFLFVFSLRPVIRLTGYEFFRKSHLLVSGLYLGACYGHWRQLRCWILASFAIMGLDLVARTVRTLLLHCGYKDARQGFGFRSVPSVMETFKDPTGTIVRMSFEVRHGGWNIGQHFYLTFPALNVWQAHPFTPLSSPNREAGVQRHTYIIRACAGETGRLAKLAEDAGKRYPVCQATTPVVLQGAYGGSIVDWEVENVLAVTGGTGITFAIPVVMAALEEKSAARNIELVWTVRHVENLAWVEPELAFLKEQLGRVAEKRGKRFRIRIFVTRPDTVRHENVVQHFDEKKEYGGDDSPASMVSESELDFEELVRECPGFSITNLNNGRPDISNLVTSFMEQTVEGGRTQVVGSGPPDLGTQLRAAVASHNAPGEVWRGNARGDVECVWDDRMG</sequence>
<keyword evidence="5" id="KW-0249">Electron transport</keyword>
<evidence type="ECO:0000259" key="11">
    <source>
        <dbReference type="PROSITE" id="PS51384"/>
    </source>
</evidence>
<dbReference type="Proteomes" id="UP001280581">
    <property type="component" value="Unassembled WGS sequence"/>
</dbReference>
<dbReference type="InterPro" id="IPR039261">
    <property type="entry name" value="FNR_nucleotide-bd"/>
</dbReference>
<dbReference type="Pfam" id="PF08022">
    <property type="entry name" value="FAD_binding_8"/>
    <property type="match status" value="1"/>
</dbReference>
<keyword evidence="8" id="KW-0406">Ion transport</keyword>
<keyword evidence="3" id="KW-0813">Transport</keyword>
<dbReference type="PROSITE" id="PS51384">
    <property type="entry name" value="FAD_FR"/>
    <property type="match status" value="1"/>
</dbReference>
<feature type="domain" description="FAD-binding FR-type" evidence="11">
    <location>
        <begin position="222"/>
        <end position="338"/>
    </location>
</feature>
<dbReference type="EMBL" id="WVTA01000018">
    <property type="protein sequence ID" value="KAK3197723.1"/>
    <property type="molecule type" value="Genomic_DNA"/>
</dbReference>
<keyword evidence="9 10" id="KW-0472">Membrane</keyword>
<dbReference type="InterPro" id="IPR013130">
    <property type="entry name" value="Fe3_Rdtase_TM_dom"/>
</dbReference>
<evidence type="ECO:0000256" key="8">
    <source>
        <dbReference type="ARBA" id="ARBA00023065"/>
    </source>
</evidence>